<dbReference type="EMBL" id="WBZB01000022">
    <property type="protein sequence ID" value="KAB3530235.1"/>
    <property type="molecule type" value="Genomic_DNA"/>
</dbReference>
<evidence type="ECO:0000313" key="4">
    <source>
        <dbReference type="EMBL" id="KAB3530235.1"/>
    </source>
</evidence>
<name>A0A833HP13_9FIRM</name>
<keyword evidence="1" id="KW-0479">Metal-binding</keyword>
<dbReference type="CDD" id="cd00371">
    <property type="entry name" value="HMA"/>
    <property type="match status" value="1"/>
</dbReference>
<feature type="transmembrane region" description="Helical" evidence="2">
    <location>
        <begin position="227"/>
        <end position="249"/>
    </location>
</feature>
<reference evidence="4 5" key="1">
    <citation type="submission" date="2019-10" db="EMBL/GenBank/DDBJ databases">
        <title>Alkaliphilus serpentinus sp. nov. and Alkaliphilus pronyensis sp. nov., two novel anaerobic alkaliphilic species isolated from the serpentinized-hosted hydrothermal field of the Prony Bay (New Caledonia).</title>
        <authorList>
            <person name="Postec A."/>
        </authorList>
    </citation>
    <scope>NUCLEOTIDE SEQUENCE [LARGE SCALE GENOMIC DNA]</scope>
    <source>
        <strain evidence="4 5">LacT</strain>
    </source>
</reference>
<dbReference type="InterPro" id="IPR039447">
    <property type="entry name" value="UreH-like_TM_dom"/>
</dbReference>
<feature type="transmembrane region" description="Helical" evidence="2">
    <location>
        <begin position="261"/>
        <end position="280"/>
    </location>
</feature>
<dbReference type="Pfam" id="PF13386">
    <property type="entry name" value="DsbD_2"/>
    <property type="match status" value="1"/>
</dbReference>
<keyword evidence="2" id="KW-0472">Membrane</keyword>
<dbReference type="PANTHER" id="PTHR42208">
    <property type="entry name" value="HEAVY METAL TRANSPORTER-RELATED"/>
    <property type="match status" value="1"/>
</dbReference>
<keyword evidence="5" id="KW-1185">Reference proteome</keyword>
<dbReference type="InterPro" id="IPR008972">
    <property type="entry name" value="Cupredoxin"/>
</dbReference>
<dbReference type="SUPFAM" id="SSF55008">
    <property type="entry name" value="HMA, heavy metal-associated domain"/>
    <property type="match status" value="1"/>
</dbReference>
<dbReference type="Gene3D" id="3.30.70.100">
    <property type="match status" value="1"/>
</dbReference>
<dbReference type="GO" id="GO:0046872">
    <property type="term" value="F:metal ion binding"/>
    <property type="evidence" value="ECO:0007669"/>
    <property type="project" value="UniProtKB-KW"/>
</dbReference>
<accession>A0A833HP13</accession>
<organism evidence="4 5">
    <name type="scientific">Alkaliphilus serpentinus</name>
    <dbReference type="NCBI Taxonomy" id="1482731"/>
    <lineage>
        <taxon>Bacteria</taxon>
        <taxon>Bacillati</taxon>
        <taxon>Bacillota</taxon>
        <taxon>Clostridia</taxon>
        <taxon>Peptostreptococcales</taxon>
        <taxon>Natronincolaceae</taxon>
        <taxon>Alkaliphilus</taxon>
    </lineage>
</organism>
<feature type="transmembrane region" description="Helical" evidence="2">
    <location>
        <begin position="77"/>
        <end position="95"/>
    </location>
</feature>
<dbReference type="AlphaFoldDB" id="A0A833HP13"/>
<dbReference type="PANTHER" id="PTHR42208:SF1">
    <property type="entry name" value="HEAVY METAL TRANSPORTER"/>
    <property type="match status" value="1"/>
</dbReference>
<feature type="transmembrane region" description="Helical" evidence="2">
    <location>
        <begin position="115"/>
        <end position="136"/>
    </location>
</feature>
<dbReference type="InterPro" id="IPR017969">
    <property type="entry name" value="Heavy-metal-associated_CS"/>
</dbReference>
<dbReference type="Gene3D" id="2.60.40.420">
    <property type="entry name" value="Cupredoxins - blue copper proteins"/>
    <property type="match status" value="1"/>
</dbReference>
<keyword evidence="2" id="KW-1133">Transmembrane helix</keyword>
<dbReference type="PROSITE" id="PS01047">
    <property type="entry name" value="HMA_1"/>
    <property type="match status" value="1"/>
</dbReference>
<feature type="domain" description="HMA" evidence="3">
    <location>
        <begin position="5"/>
        <end position="66"/>
    </location>
</feature>
<dbReference type="Proteomes" id="UP000465601">
    <property type="component" value="Unassembled WGS sequence"/>
</dbReference>
<comment type="caution">
    <text evidence="4">The sequence shown here is derived from an EMBL/GenBank/DDBJ whole genome shotgun (WGS) entry which is preliminary data.</text>
</comment>
<evidence type="ECO:0000256" key="1">
    <source>
        <dbReference type="ARBA" id="ARBA00022723"/>
    </source>
</evidence>
<proteinExistence type="predicted"/>
<dbReference type="SUPFAM" id="SSF49503">
    <property type="entry name" value="Cupredoxins"/>
    <property type="match status" value="1"/>
</dbReference>
<protein>
    <submittedName>
        <fullName evidence="4">Heavy metal transporter</fullName>
    </submittedName>
</protein>
<keyword evidence="2" id="KW-0812">Transmembrane</keyword>
<feature type="transmembrane region" description="Helical" evidence="2">
    <location>
        <begin position="157"/>
        <end position="177"/>
    </location>
</feature>
<dbReference type="InterPro" id="IPR036163">
    <property type="entry name" value="HMA_dom_sf"/>
</dbReference>
<dbReference type="OrthoDB" id="9800141at2"/>
<dbReference type="Pfam" id="PF00403">
    <property type="entry name" value="HMA"/>
    <property type="match status" value="1"/>
</dbReference>
<evidence type="ECO:0000313" key="5">
    <source>
        <dbReference type="Proteomes" id="UP000465601"/>
    </source>
</evidence>
<evidence type="ECO:0000259" key="3">
    <source>
        <dbReference type="PROSITE" id="PS50846"/>
    </source>
</evidence>
<gene>
    <name evidence="4" type="ORF">F8153_07400</name>
</gene>
<evidence type="ECO:0000256" key="2">
    <source>
        <dbReference type="SAM" id="Phobius"/>
    </source>
</evidence>
<dbReference type="PROSITE" id="PS50846">
    <property type="entry name" value="HMA_2"/>
    <property type="match status" value="1"/>
</dbReference>
<sequence length="450" mass="48817">MIMKKAITLKITGMHCNNCSDRIKKAVEKLGAINVEVSYEKGLLTCDSSNIDKILSSIKVLGYEGSQIESKEIKKSSYTGIFVGITVLLGLYLIIKSTIGFNYMPQLDENASYPILLILGAITSLHCLTMCGGIVISQSLAFKNPVKSSLLYNAGRVIAYTIVGGIVGGIGSVISFSPLMKGYITIFAGVFMILLGLSMLEPFKFLRSYIKIPKFFKAPSFMGNSKAPFYIGLATGFMPCGPLQTMQLYALGTGSPLKGAIAMFFFSIGTVPLMMGFGTISGYISSGLNKKLLKLSAVLVMVLGVIIINRGLALQGKTTFASAAKQEITSAMLPEIINEYQVITTYANNNGYEPNYFVLEKGRAVKWVIRGEEVNACNNEVAIPSLGINMKVEPGYNVIEFTPEEEGQLGFSCWMGMLDGSFLVVEDLNNLPQDMDWTPAPTTPCCDGER</sequence>
<feature type="transmembrane region" description="Helical" evidence="2">
    <location>
        <begin position="292"/>
        <end position="312"/>
    </location>
</feature>
<dbReference type="InterPro" id="IPR006121">
    <property type="entry name" value="HMA_dom"/>
</dbReference>
<feature type="transmembrane region" description="Helical" evidence="2">
    <location>
        <begin position="183"/>
        <end position="206"/>
    </location>
</feature>